<reference evidence="2 3" key="1">
    <citation type="submission" date="2018-06" db="EMBL/GenBank/DDBJ databases">
        <title>Freshwater and sediment microbial communities from various areas in North America, analyzing microbe dynamics in response to fracking.</title>
        <authorList>
            <person name="Lamendella R."/>
        </authorList>
    </citation>
    <scope>NUCLEOTIDE SEQUENCE [LARGE SCALE GENOMIC DNA]</scope>
    <source>
        <strain evidence="2 3">97B</strain>
    </source>
</reference>
<comment type="caution">
    <text evidence="2">The sequence shown here is derived from an EMBL/GenBank/DDBJ whole genome shotgun (WGS) entry which is preliminary data.</text>
</comment>
<keyword evidence="1" id="KW-1133">Transmembrane helix</keyword>
<protein>
    <submittedName>
        <fullName evidence="2">Uncharacterized protein</fullName>
    </submittedName>
</protein>
<keyword evidence="1" id="KW-0812">Transmembrane</keyword>
<organism evidence="2 3">
    <name type="scientific">Rossellomorea aquimaris</name>
    <dbReference type="NCBI Taxonomy" id="189382"/>
    <lineage>
        <taxon>Bacteria</taxon>
        <taxon>Bacillati</taxon>
        <taxon>Bacillota</taxon>
        <taxon>Bacilli</taxon>
        <taxon>Bacillales</taxon>
        <taxon>Bacillaceae</taxon>
        <taxon>Rossellomorea</taxon>
    </lineage>
</organism>
<name>A0A366ERE6_9BACI</name>
<sequence length="31" mass="3581">MLGNKEEKMLIILMGVVAFIVLLVIAWKYLM</sequence>
<dbReference type="Proteomes" id="UP000252118">
    <property type="component" value="Unassembled WGS sequence"/>
</dbReference>
<evidence type="ECO:0000313" key="3">
    <source>
        <dbReference type="Proteomes" id="UP000252118"/>
    </source>
</evidence>
<dbReference type="EMBL" id="QNRJ01000006">
    <property type="protein sequence ID" value="RBP04250.1"/>
    <property type="molecule type" value="Genomic_DNA"/>
</dbReference>
<evidence type="ECO:0000313" key="2">
    <source>
        <dbReference type="EMBL" id="RBP04250.1"/>
    </source>
</evidence>
<gene>
    <name evidence="2" type="ORF">DET59_10636</name>
</gene>
<keyword evidence="1" id="KW-0472">Membrane</keyword>
<dbReference type="AlphaFoldDB" id="A0A366ERE6"/>
<proteinExistence type="predicted"/>
<evidence type="ECO:0000256" key="1">
    <source>
        <dbReference type="SAM" id="Phobius"/>
    </source>
</evidence>
<feature type="transmembrane region" description="Helical" evidence="1">
    <location>
        <begin position="9"/>
        <end position="30"/>
    </location>
</feature>
<accession>A0A366ERE6</accession>